<dbReference type="RefSeq" id="WP_209696266.1">
    <property type="nucleotide sequence ID" value="NZ_BAAAVU010000001.1"/>
</dbReference>
<evidence type="ECO:0000313" key="2">
    <source>
        <dbReference type="EMBL" id="MBP2353283.1"/>
    </source>
</evidence>
<evidence type="ECO:0000259" key="1">
    <source>
        <dbReference type="Pfam" id="PF12697"/>
    </source>
</evidence>
<comment type="caution">
    <text evidence="2">The sequence shown here is derived from an EMBL/GenBank/DDBJ whole genome shotgun (WGS) entry which is preliminary data.</text>
</comment>
<dbReference type="EMBL" id="JAGINT010000002">
    <property type="protein sequence ID" value="MBP2353283.1"/>
    <property type="molecule type" value="Genomic_DNA"/>
</dbReference>
<feature type="domain" description="AB hydrolase-1" evidence="1">
    <location>
        <begin position="27"/>
        <end position="243"/>
    </location>
</feature>
<dbReference type="Gene3D" id="3.40.50.1820">
    <property type="entry name" value="alpha/beta hydrolase"/>
    <property type="match status" value="1"/>
</dbReference>
<evidence type="ECO:0000313" key="3">
    <source>
        <dbReference type="Proteomes" id="UP000755585"/>
    </source>
</evidence>
<dbReference type="PANTHER" id="PTHR43798:SF5">
    <property type="entry name" value="MONOACYLGLYCEROL LIPASE ABHD6"/>
    <property type="match status" value="1"/>
</dbReference>
<keyword evidence="3" id="KW-1185">Reference proteome</keyword>
<dbReference type="InterPro" id="IPR029058">
    <property type="entry name" value="AB_hydrolase_fold"/>
</dbReference>
<name>A0ABS4UNQ7_9ACTN</name>
<accession>A0ABS4UNQ7</accession>
<proteinExistence type="predicted"/>
<reference evidence="2 3" key="1">
    <citation type="submission" date="2021-03" db="EMBL/GenBank/DDBJ databases">
        <title>Sequencing the genomes of 1000 actinobacteria strains.</title>
        <authorList>
            <person name="Klenk H.-P."/>
        </authorList>
    </citation>
    <scope>NUCLEOTIDE SEQUENCE [LARGE SCALE GENOMIC DNA]</scope>
    <source>
        <strain evidence="2 3">DSM 18824</strain>
    </source>
</reference>
<dbReference type="SUPFAM" id="SSF53474">
    <property type="entry name" value="alpha/beta-Hydrolases"/>
    <property type="match status" value="1"/>
</dbReference>
<dbReference type="InterPro" id="IPR000073">
    <property type="entry name" value="AB_hydrolase_1"/>
</dbReference>
<gene>
    <name evidence="2" type="ORF">JOF29_004393</name>
</gene>
<dbReference type="PANTHER" id="PTHR43798">
    <property type="entry name" value="MONOACYLGLYCEROL LIPASE"/>
    <property type="match status" value="1"/>
</dbReference>
<organism evidence="2 3">
    <name type="scientific">Kribbella aluminosa</name>
    <dbReference type="NCBI Taxonomy" id="416017"/>
    <lineage>
        <taxon>Bacteria</taxon>
        <taxon>Bacillati</taxon>
        <taxon>Actinomycetota</taxon>
        <taxon>Actinomycetes</taxon>
        <taxon>Propionibacteriales</taxon>
        <taxon>Kribbellaceae</taxon>
        <taxon>Kribbella</taxon>
    </lineage>
</organism>
<protein>
    <submittedName>
        <fullName evidence="2">Pimeloyl-ACP methyl ester carboxylesterase</fullName>
    </submittedName>
</protein>
<dbReference type="InterPro" id="IPR050266">
    <property type="entry name" value="AB_hydrolase_sf"/>
</dbReference>
<dbReference type="Proteomes" id="UP000755585">
    <property type="component" value="Unassembled WGS sequence"/>
</dbReference>
<dbReference type="Pfam" id="PF12697">
    <property type="entry name" value="Abhydrolase_6"/>
    <property type="match status" value="1"/>
</dbReference>
<sequence length="291" mass="31339">MSDLQESCVVNGIELAYRYLPGDTACIVFVSGLGGSGEEWDGVIERLPAGLSTFAYDRAGCGSSGPVDGATAEGAALPIQWGAEQLFELLNAAAVPGPWVLVGHSIGGLIVDAFARLWPDQVSGLVLVDASDPDLHTALDEDQLVLVDGRDGEGWRISVPATLDNFEPGPREHVETVVIGSAIWRWLPVKKAEKYRPLTLVEMDQRWHRHQLQLAQRWSGHLVVPHFAGHHVHKDSPDLVAEVVRGVATAKRSVVQLDQSTVLRAGGTVRVSVRDGAFIEWDAAGPRADGD</sequence>